<name>A0A0C3KX20_9AGAM</name>
<feature type="compositionally biased region" description="Gly residues" evidence="1">
    <location>
        <begin position="944"/>
        <end position="959"/>
    </location>
</feature>
<feature type="region of interest" description="Disordered" evidence="1">
    <location>
        <begin position="1"/>
        <end position="118"/>
    </location>
</feature>
<feature type="compositionally biased region" description="Polar residues" evidence="1">
    <location>
        <begin position="459"/>
        <end position="472"/>
    </location>
</feature>
<feature type="compositionally biased region" description="Low complexity" evidence="1">
    <location>
        <begin position="24"/>
        <end position="42"/>
    </location>
</feature>
<feature type="compositionally biased region" description="Polar residues" evidence="1">
    <location>
        <begin position="168"/>
        <end position="178"/>
    </location>
</feature>
<feature type="region of interest" description="Disordered" evidence="1">
    <location>
        <begin position="555"/>
        <end position="576"/>
    </location>
</feature>
<feature type="compositionally biased region" description="Low complexity" evidence="1">
    <location>
        <begin position="50"/>
        <end position="66"/>
    </location>
</feature>
<keyword evidence="3" id="KW-1185">Reference proteome</keyword>
<proteinExistence type="predicted"/>
<evidence type="ECO:0000313" key="3">
    <source>
        <dbReference type="Proteomes" id="UP000054248"/>
    </source>
</evidence>
<feature type="region of interest" description="Disordered" evidence="1">
    <location>
        <begin position="131"/>
        <end position="282"/>
    </location>
</feature>
<feature type="region of interest" description="Disordered" evidence="1">
    <location>
        <begin position="826"/>
        <end position="857"/>
    </location>
</feature>
<organism evidence="2 3">
    <name type="scientific">Tulasnella calospora MUT 4182</name>
    <dbReference type="NCBI Taxonomy" id="1051891"/>
    <lineage>
        <taxon>Eukaryota</taxon>
        <taxon>Fungi</taxon>
        <taxon>Dikarya</taxon>
        <taxon>Basidiomycota</taxon>
        <taxon>Agaricomycotina</taxon>
        <taxon>Agaricomycetes</taxon>
        <taxon>Cantharellales</taxon>
        <taxon>Tulasnellaceae</taxon>
        <taxon>Tulasnella</taxon>
    </lineage>
</organism>
<feature type="region of interest" description="Disordered" evidence="1">
    <location>
        <begin position="605"/>
        <end position="637"/>
    </location>
</feature>
<dbReference type="AlphaFoldDB" id="A0A0C3KX20"/>
<protein>
    <submittedName>
        <fullName evidence="2">Uncharacterized protein</fullName>
    </submittedName>
</protein>
<feature type="compositionally biased region" description="Low complexity" evidence="1">
    <location>
        <begin position="432"/>
        <end position="449"/>
    </location>
</feature>
<feature type="compositionally biased region" description="Low complexity" evidence="1">
    <location>
        <begin position="179"/>
        <end position="191"/>
    </location>
</feature>
<feature type="compositionally biased region" description="Low complexity" evidence="1">
    <location>
        <begin position="131"/>
        <end position="140"/>
    </location>
</feature>
<feature type="region of interest" description="Disordered" evidence="1">
    <location>
        <begin position="303"/>
        <end position="378"/>
    </location>
</feature>
<evidence type="ECO:0000313" key="2">
    <source>
        <dbReference type="EMBL" id="KIO25983.1"/>
    </source>
</evidence>
<feature type="region of interest" description="Disordered" evidence="1">
    <location>
        <begin position="873"/>
        <end position="900"/>
    </location>
</feature>
<dbReference type="EMBL" id="KN823032">
    <property type="protein sequence ID" value="KIO25983.1"/>
    <property type="molecule type" value="Genomic_DNA"/>
</dbReference>
<feature type="region of interest" description="Disordered" evidence="1">
    <location>
        <begin position="940"/>
        <end position="1029"/>
    </location>
</feature>
<reference evidence="2 3" key="1">
    <citation type="submission" date="2014-04" db="EMBL/GenBank/DDBJ databases">
        <authorList>
            <consortium name="DOE Joint Genome Institute"/>
            <person name="Kuo A."/>
            <person name="Girlanda M."/>
            <person name="Perotto S."/>
            <person name="Kohler A."/>
            <person name="Nagy L.G."/>
            <person name="Floudas D."/>
            <person name="Copeland A."/>
            <person name="Barry K.W."/>
            <person name="Cichocki N."/>
            <person name="Veneault-Fourrey C."/>
            <person name="LaButti K."/>
            <person name="Lindquist E.A."/>
            <person name="Lipzen A."/>
            <person name="Lundell T."/>
            <person name="Morin E."/>
            <person name="Murat C."/>
            <person name="Sun H."/>
            <person name="Tunlid A."/>
            <person name="Henrissat B."/>
            <person name="Grigoriev I.V."/>
            <person name="Hibbett D.S."/>
            <person name="Martin F."/>
            <person name="Nordberg H.P."/>
            <person name="Cantor M.N."/>
            <person name="Hua S.X."/>
        </authorList>
    </citation>
    <scope>NUCLEOTIDE SEQUENCE [LARGE SCALE GENOMIC DNA]</scope>
    <source>
        <strain evidence="2 3">MUT 4182</strain>
    </source>
</reference>
<dbReference type="HOGENOM" id="CLU_294680_0_0_1"/>
<sequence>MSSALDQQQQQQPRPTTLLGRADSSATGSSSYTQTTSNSSSSAPTNYVLHSPSTTATTAESAAHSPLKGSPHHPAQSVFKQQTHPTALLPEQPPFSSDKPTQGAAEDASQDPHKQGRFRGVVKLVRWVKGSNSNAANSAAEARKQQIQRPRSLRPKKPLAPIQPPSTSPEGFNNNNRNSHALSPPLASPPISHRRTTFEIVSPTLPLPPPAPTTNAAGPSEIGVGNASSSGTNVTNASSPMTLPPLKFSRGLSLTEALDAAPGAPPPPPSAPSTSAPAPINVIKPSHAISPSLSTISAPAHLTLGGKKKTGKRQSAPPAPTAPAAPQGTFHNNVNNTAAMRPARASTPPTRRDPIAGPSEVTAAAPGSAPHTSKVIRLDERTTIAGGVVVLNSDASGSGSASRVDDDPAPVVPPPAAGTTTTVPRPRRQQRPTRPSSRPKTATSSPSLLLDDEDDVFFTASSSGSQPRTGQQHRFADELGRNAYIDDEDEDDDDDYDEDEDGYDYDNPKARRRMSGVDRVHARRERRRMGVSGFRNSMHLESEVLDVQAPAEEVFHHNEGGNPPGEDNEKVPLRPSPSNVMMVAAASSSAGERVAVVQFEEASAPIRNRSHDDGQGMTQQQQQPTRQRPRPPRPLPPIPIVGLSHIRVSTEGAEYDDDQKTHVGLLFPPSTSTHNVVSLASPSSTLFSHSQGAAVTGFGVGVGPRHRTRISPALAPSDARFSVVSAEWVKVDAEALVGVDVQEQQQDGGMSSSPSPFGMSRFGSFGRKSYSEVGHGVATTAPSTTTTSNRFLFPFFSSPASEDDDHSSSLHTTAVDHRFFPFPTAAATDIGHGSPGRSSPIAAEDLVGGSGGGKRDSFLLRSKSARLPQRVSMIGSDSGHGYGDPGSPSGSPAARRKSKKAIIVRAAGEGATMSPENVVRRKASAGTVLKDRLRSSFSFKKVLGGDGEASGGGGGGFFGKGKEKERQPQQRSITPRPETPTREIFLNEDFGEATPTSKATRRKSVLVKKRPATAVPEGLERGNPKSRST</sequence>
<feature type="region of interest" description="Disordered" evidence="1">
    <location>
        <begin position="392"/>
        <end position="524"/>
    </location>
</feature>
<feature type="compositionally biased region" description="Low complexity" evidence="1">
    <location>
        <begin position="337"/>
        <end position="349"/>
    </location>
</feature>
<feature type="non-terminal residue" evidence="2">
    <location>
        <position position="1029"/>
    </location>
</feature>
<reference evidence="3" key="2">
    <citation type="submission" date="2015-01" db="EMBL/GenBank/DDBJ databases">
        <title>Evolutionary Origins and Diversification of the Mycorrhizal Mutualists.</title>
        <authorList>
            <consortium name="DOE Joint Genome Institute"/>
            <consortium name="Mycorrhizal Genomics Consortium"/>
            <person name="Kohler A."/>
            <person name="Kuo A."/>
            <person name="Nagy L.G."/>
            <person name="Floudas D."/>
            <person name="Copeland A."/>
            <person name="Barry K.W."/>
            <person name="Cichocki N."/>
            <person name="Veneault-Fourrey C."/>
            <person name="LaButti K."/>
            <person name="Lindquist E.A."/>
            <person name="Lipzen A."/>
            <person name="Lundell T."/>
            <person name="Morin E."/>
            <person name="Murat C."/>
            <person name="Riley R."/>
            <person name="Ohm R."/>
            <person name="Sun H."/>
            <person name="Tunlid A."/>
            <person name="Henrissat B."/>
            <person name="Grigoriev I.V."/>
            <person name="Hibbett D.S."/>
            <person name="Martin F."/>
        </authorList>
    </citation>
    <scope>NUCLEOTIDE SEQUENCE [LARGE SCALE GENOMIC DNA]</scope>
    <source>
        <strain evidence="3">MUT 4182</strain>
    </source>
</reference>
<dbReference type="Proteomes" id="UP000054248">
    <property type="component" value="Unassembled WGS sequence"/>
</dbReference>
<gene>
    <name evidence="2" type="ORF">M407DRAFT_24731</name>
</gene>
<evidence type="ECO:0000256" key="1">
    <source>
        <dbReference type="SAM" id="MobiDB-lite"/>
    </source>
</evidence>
<accession>A0A0C3KX20</accession>
<feature type="compositionally biased region" description="Polar residues" evidence="1">
    <location>
        <begin position="226"/>
        <end position="241"/>
    </location>
</feature>
<feature type="compositionally biased region" description="Acidic residues" evidence="1">
    <location>
        <begin position="485"/>
        <end position="504"/>
    </location>
</feature>
<feature type="compositionally biased region" description="Basic residues" evidence="1">
    <location>
        <begin position="999"/>
        <end position="1011"/>
    </location>
</feature>
<dbReference type="OrthoDB" id="660555at2759"/>